<reference evidence="1" key="1">
    <citation type="submission" date="2024-07" db="EMBL/GenBank/DDBJ databases">
        <authorList>
            <person name="Yu S.T."/>
        </authorList>
    </citation>
    <scope>NUCLEOTIDE SEQUENCE</scope>
    <source>
        <strain evidence="1">R17</strain>
    </source>
</reference>
<accession>A0AB39NZF9</accession>
<dbReference type="AlphaFoldDB" id="A0AB39NZF9"/>
<gene>
    <name evidence="1" type="ORF">AB5J48_32295</name>
</gene>
<name>A0AB39NZF9_9ACTN</name>
<evidence type="ECO:0000313" key="1">
    <source>
        <dbReference type="EMBL" id="XDQ22938.1"/>
    </source>
</evidence>
<organism evidence="1">
    <name type="scientific">Streptomyces sp. R17</name>
    <dbReference type="NCBI Taxonomy" id="3238626"/>
    <lineage>
        <taxon>Bacteria</taxon>
        <taxon>Bacillati</taxon>
        <taxon>Actinomycetota</taxon>
        <taxon>Actinomycetes</taxon>
        <taxon>Kitasatosporales</taxon>
        <taxon>Streptomycetaceae</taxon>
        <taxon>Streptomyces</taxon>
    </lineage>
</organism>
<dbReference type="GO" id="GO:0000166">
    <property type="term" value="F:nucleotide binding"/>
    <property type="evidence" value="ECO:0007669"/>
    <property type="project" value="InterPro"/>
</dbReference>
<proteinExistence type="predicted"/>
<dbReference type="Pfam" id="PF13246">
    <property type="entry name" value="Cation_ATPase"/>
    <property type="match status" value="1"/>
</dbReference>
<protein>
    <submittedName>
        <fullName evidence="1">Uncharacterized protein</fullName>
    </submittedName>
</protein>
<dbReference type="InterPro" id="IPR023299">
    <property type="entry name" value="ATPase_P-typ_cyto_dom_N"/>
</dbReference>
<dbReference type="RefSeq" id="WP_308375813.1">
    <property type="nucleotide sequence ID" value="NZ_CP163433.1"/>
</dbReference>
<dbReference type="Gene3D" id="3.40.1110.10">
    <property type="entry name" value="Calcium-transporting ATPase, cytoplasmic domain N"/>
    <property type="match status" value="1"/>
</dbReference>
<sequence length="135" mass="13965">MGYEPSGEVADAAEVSELLRVAGLCCITRLVPPTGPREHGRVLGDTTEGALLVVAAKAGQACVKGAPGELLARCTDVEWDGRRGPLTGTARAAAVATSDERASQGLRVLAVARWALDGPRPAQEEAESALTLPHQ</sequence>
<dbReference type="EMBL" id="CP163433">
    <property type="protein sequence ID" value="XDQ22938.1"/>
    <property type="molecule type" value="Genomic_DNA"/>
</dbReference>
<dbReference type="SUPFAM" id="SSF81660">
    <property type="entry name" value="Metal cation-transporting ATPase, ATP-binding domain N"/>
    <property type="match status" value="1"/>
</dbReference>